<feature type="compositionally biased region" description="Low complexity" evidence="5">
    <location>
        <begin position="481"/>
        <end position="490"/>
    </location>
</feature>
<dbReference type="GeneID" id="14870383"/>
<reference evidence="9" key="1">
    <citation type="journal article" date="2011" name="Genome Res.">
        <title>Phylogeny-wide analysis of social amoeba genomes highlights ancient origins for complex intercellular communication.</title>
        <authorList>
            <person name="Heidel A.J."/>
            <person name="Lawal H.M."/>
            <person name="Felder M."/>
            <person name="Schilde C."/>
            <person name="Helps N.R."/>
            <person name="Tunggal B."/>
            <person name="Rivero F."/>
            <person name="John U."/>
            <person name="Schleicher M."/>
            <person name="Eichinger L."/>
            <person name="Platzer M."/>
            <person name="Noegel A.A."/>
            <person name="Schaap P."/>
            <person name="Gloeckner G."/>
        </authorList>
    </citation>
    <scope>NUCLEOTIDE SEQUENCE [LARGE SCALE GENOMIC DNA]</scope>
    <source>
        <strain evidence="9">SH3</strain>
    </source>
</reference>
<feature type="compositionally biased region" description="Gly residues" evidence="5">
    <location>
        <begin position="407"/>
        <end position="416"/>
    </location>
</feature>
<name>F4Q0T5_CACFS</name>
<feature type="transmembrane region" description="Helical" evidence="6">
    <location>
        <begin position="613"/>
        <end position="637"/>
    </location>
</feature>
<evidence type="ECO:0000256" key="6">
    <source>
        <dbReference type="SAM" id="Phobius"/>
    </source>
</evidence>
<evidence type="ECO:0000256" key="2">
    <source>
        <dbReference type="ARBA" id="ARBA00022692"/>
    </source>
</evidence>
<dbReference type="GO" id="GO:0006506">
    <property type="term" value="P:GPI anchor biosynthetic process"/>
    <property type="evidence" value="ECO:0007669"/>
    <property type="project" value="TreeGrafter"/>
</dbReference>
<evidence type="ECO:0000259" key="7">
    <source>
        <dbReference type="Pfam" id="PF08510"/>
    </source>
</evidence>
<dbReference type="Pfam" id="PF08510">
    <property type="entry name" value="PIG-P"/>
    <property type="match status" value="1"/>
</dbReference>
<dbReference type="PANTHER" id="PTHR46346">
    <property type="entry name" value="PHOSPHATIDYLINOSITOL N-ACETYLGLUCOSAMINYLTRANSFERASE SUBUNIT P"/>
    <property type="match status" value="1"/>
</dbReference>
<dbReference type="AlphaFoldDB" id="F4Q0T5"/>
<organism evidence="8 9">
    <name type="scientific">Cavenderia fasciculata</name>
    <name type="common">Slime mold</name>
    <name type="synonym">Dictyostelium fasciculatum</name>
    <dbReference type="NCBI Taxonomy" id="261658"/>
    <lineage>
        <taxon>Eukaryota</taxon>
        <taxon>Amoebozoa</taxon>
        <taxon>Evosea</taxon>
        <taxon>Eumycetozoa</taxon>
        <taxon>Dictyostelia</taxon>
        <taxon>Acytosteliales</taxon>
        <taxon>Cavenderiaceae</taxon>
        <taxon>Cavenderia</taxon>
    </lineage>
</organism>
<feature type="region of interest" description="Disordered" evidence="5">
    <location>
        <begin position="476"/>
        <end position="524"/>
    </location>
</feature>
<dbReference type="STRING" id="1054147.F4Q0T5"/>
<protein>
    <recommendedName>
        <fullName evidence="7">PIG-P domain-containing protein</fullName>
    </recommendedName>
</protein>
<feature type="domain" description="PIG-P" evidence="7">
    <location>
        <begin position="569"/>
        <end position="682"/>
    </location>
</feature>
<dbReference type="InterPro" id="IPR052263">
    <property type="entry name" value="GPI_Anchor_Biosynth"/>
</dbReference>
<feature type="compositionally biased region" description="Polar residues" evidence="5">
    <location>
        <begin position="742"/>
        <end position="780"/>
    </location>
</feature>
<evidence type="ECO:0000313" key="8">
    <source>
        <dbReference type="EMBL" id="EGG18436.1"/>
    </source>
</evidence>
<dbReference type="GO" id="GO:0005783">
    <property type="term" value="C:endoplasmic reticulum"/>
    <property type="evidence" value="ECO:0007669"/>
    <property type="project" value="TreeGrafter"/>
</dbReference>
<feature type="compositionally biased region" description="Low complexity" evidence="5">
    <location>
        <begin position="781"/>
        <end position="796"/>
    </location>
</feature>
<evidence type="ECO:0000313" key="9">
    <source>
        <dbReference type="Proteomes" id="UP000007797"/>
    </source>
</evidence>
<feature type="compositionally biased region" description="Polar residues" evidence="5">
    <location>
        <begin position="863"/>
        <end position="879"/>
    </location>
</feature>
<keyword evidence="2 6" id="KW-0812">Transmembrane</keyword>
<evidence type="ECO:0000256" key="3">
    <source>
        <dbReference type="ARBA" id="ARBA00022989"/>
    </source>
</evidence>
<dbReference type="PANTHER" id="PTHR46346:SF1">
    <property type="entry name" value="PHOSPHATIDYLINOSITOL N-ACETYLGLUCOSAMINYLTRANSFERASE SUBUNIT P"/>
    <property type="match status" value="1"/>
</dbReference>
<evidence type="ECO:0000256" key="1">
    <source>
        <dbReference type="ARBA" id="ARBA00004141"/>
    </source>
</evidence>
<feature type="region of interest" description="Disordered" evidence="5">
    <location>
        <begin position="189"/>
        <end position="211"/>
    </location>
</feature>
<dbReference type="InterPro" id="IPR013717">
    <property type="entry name" value="PIG-P"/>
</dbReference>
<dbReference type="Proteomes" id="UP000007797">
    <property type="component" value="Unassembled WGS sequence"/>
</dbReference>
<feature type="region of interest" description="Disordered" evidence="5">
    <location>
        <begin position="741"/>
        <end position="879"/>
    </location>
</feature>
<feature type="transmembrane region" description="Helical" evidence="6">
    <location>
        <begin position="571"/>
        <end position="593"/>
    </location>
</feature>
<keyword evidence="4 6" id="KW-0472">Membrane</keyword>
<proteinExistence type="predicted"/>
<feature type="region of interest" description="Disordered" evidence="5">
    <location>
        <begin position="406"/>
        <end position="447"/>
    </location>
</feature>
<keyword evidence="9" id="KW-1185">Reference proteome</keyword>
<feature type="compositionally biased region" description="Polar residues" evidence="5">
    <location>
        <begin position="491"/>
        <end position="506"/>
    </location>
</feature>
<gene>
    <name evidence="8" type="ORF">DFA_03930</name>
</gene>
<feature type="compositionally biased region" description="Low complexity" evidence="5">
    <location>
        <begin position="421"/>
        <end position="431"/>
    </location>
</feature>
<feature type="compositionally biased region" description="Low complexity" evidence="5">
    <location>
        <begin position="507"/>
        <end position="524"/>
    </location>
</feature>
<sequence>MATPSTPLNWFMEMVFTLDDIKLIRLVLDHRIIQSYHGPPLIGYSSHLVGLETFKQMVTIPRLQDRFFDFSANTLEKVQYMHKEMAYQFTAWSLTVASLWYNREVFYYVLDHIVDKSPGFLNKQVSLLYVALQGEFGHDTRDRRFGRIDILEHLVEQRYLTVLPAHNPKCYGLVQSKLLRTLSLDPLCSGQPPQQSNTTTDDDDDDNNNDNKNLFSNVLSTTIYQASNFGMIDTLQDIVETYWPIFKINKNLARECLTTLLENASNTHHLIVRLFDIVVEITPMEALKLLADGNGGGVETTLYLLNKQLVGKETIQETDMVEILNAFVYQGHLEEFIQTMKFLHQHNNKYTQLLHQLVNKVDIMEAAISYRNPFIHYYMRLHYLYKDAGHRRRSFINMNNNSNAISTGGGGGGGGGHQRRSSQSNTAAATASGGGGGSRNGSPLISSQIPSSLLPNLLIPNSSMIPPLFLNPTTATSVDHNNNNNNNNNNTQSLSSMATAPSNLSQSSPNIITPTSVSTSSTPNLTLSSHAIPTTSSSLSAGTTNNNNNNNTIAAAPETLVIKTKGANTEVYGFVYWIATILGYVIYLLWAFIPEHVLSDLGVHYYPSKYWAIAIPMYIIVCIIFGMTVYFSINLIITKPFDSFNTYKDEFTQTESDTHVYLPESIPPLEDLPLDIINKILYQTRSNNYNNSILSGGRIHSLVSSGGGSSTSDLLLPHHSLSQQKTTTLSNLSLSPLNTQSISTSTSGVQPYSPTTSPTLTGIRQRGALSSSTSSTKELIQQQLQQQSPSTSSPRSHYLPLLSHFNSPLNSGSNLGGGNNNQSPSSNSSNISSSNNNSDQEFDSNSSSSSRNSSPSSSNSSSTTMRRVNTLPTINSSSE</sequence>
<feature type="compositionally biased region" description="Low complexity" evidence="5">
    <location>
        <begin position="820"/>
        <end position="862"/>
    </location>
</feature>
<keyword evidence="3 6" id="KW-1133">Transmembrane helix</keyword>
<accession>F4Q0T5</accession>
<dbReference type="OrthoDB" id="690928at2759"/>
<dbReference type="EMBL" id="GL883018">
    <property type="protein sequence ID" value="EGG18436.1"/>
    <property type="molecule type" value="Genomic_DNA"/>
</dbReference>
<dbReference type="RefSeq" id="XP_004366340.1">
    <property type="nucleotide sequence ID" value="XM_004366283.1"/>
</dbReference>
<comment type="subcellular location">
    <subcellularLocation>
        <location evidence="1">Membrane</location>
        <topology evidence="1">Multi-pass membrane protein</topology>
    </subcellularLocation>
</comment>
<evidence type="ECO:0000256" key="4">
    <source>
        <dbReference type="ARBA" id="ARBA00023136"/>
    </source>
</evidence>
<evidence type="ECO:0000256" key="5">
    <source>
        <dbReference type="SAM" id="MobiDB-lite"/>
    </source>
</evidence>
<dbReference type="GO" id="GO:0016020">
    <property type="term" value="C:membrane"/>
    <property type="evidence" value="ECO:0007669"/>
    <property type="project" value="UniProtKB-SubCell"/>
</dbReference>
<dbReference type="KEGG" id="dfa:DFA_03930"/>